<evidence type="ECO:0000256" key="1">
    <source>
        <dbReference type="SAM" id="MobiDB-lite"/>
    </source>
</evidence>
<sequence length="78" mass="8708">VCGLQSFRRESFHRQVGSSTGRFIDRSVRRQVGSSTDQFVDKSARRLGTNGKGTMLNKTTDSANRETTEVSINVMKPE</sequence>
<name>A0A085MSC5_9BILA</name>
<accession>A0A085MSC5</accession>
<feature type="region of interest" description="Disordered" evidence="1">
    <location>
        <begin position="27"/>
        <end position="78"/>
    </location>
</feature>
<dbReference type="Proteomes" id="UP000030758">
    <property type="component" value="Unassembled WGS sequence"/>
</dbReference>
<protein>
    <submittedName>
        <fullName evidence="2">Uncharacterized protein</fullName>
    </submittedName>
</protein>
<dbReference type="EMBL" id="KL367693">
    <property type="protein sequence ID" value="KFD60121.1"/>
    <property type="molecule type" value="Genomic_DNA"/>
</dbReference>
<proteinExistence type="predicted"/>
<gene>
    <name evidence="2" type="ORF">M514_11384</name>
</gene>
<dbReference type="AlphaFoldDB" id="A0A085MSC5"/>
<feature type="non-terminal residue" evidence="2">
    <location>
        <position position="1"/>
    </location>
</feature>
<reference evidence="2" key="1">
    <citation type="journal article" date="2014" name="Nat. Genet.">
        <title>Genome and transcriptome of the porcine whipworm Trichuris suis.</title>
        <authorList>
            <person name="Jex A.R."/>
            <person name="Nejsum P."/>
            <person name="Schwarz E.M."/>
            <person name="Hu L."/>
            <person name="Young N.D."/>
            <person name="Hall R.S."/>
            <person name="Korhonen P.K."/>
            <person name="Liao S."/>
            <person name="Thamsborg S."/>
            <person name="Xia J."/>
            <person name="Xu P."/>
            <person name="Wang S."/>
            <person name="Scheerlinck J.P."/>
            <person name="Hofmann A."/>
            <person name="Sternberg P.W."/>
            <person name="Wang J."/>
            <person name="Gasser R.B."/>
        </authorList>
    </citation>
    <scope>NUCLEOTIDE SEQUENCE [LARGE SCALE GENOMIC DNA]</scope>
    <source>
        <strain evidence="2">DCEP-RM93F</strain>
    </source>
</reference>
<evidence type="ECO:0000313" key="2">
    <source>
        <dbReference type="EMBL" id="KFD60121.1"/>
    </source>
</evidence>
<organism evidence="2">
    <name type="scientific">Trichuris suis</name>
    <name type="common">pig whipworm</name>
    <dbReference type="NCBI Taxonomy" id="68888"/>
    <lineage>
        <taxon>Eukaryota</taxon>
        <taxon>Metazoa</taxon>
        <taxon>Ecdysozoa</taxon>
        <taxon>Nematoda</taxon>
        <taxon>Enoplea</taxon>
        <taxon>Dorylaimia</taxon>
        <taxon>Trichinellida</taxon>
        <taxon>Trichuridae</taxon>
        <taxon>Trichuris</taxon>
    </lineage>
</organism>